<dbReference type="InterPro" id="IPR036390">
    <property type="entry name" value="WH_DNA-bd_sf"/>
</dbReference>
<dbReference type="CDD" id="cd00073">
    <property type="entry name" value="H15"/>
    <property type="match status" value="1"/>
</dbReference>
<sequence length="764" mass="82968">MSHTPSPLPSLVLNIFLRGGGSDGACLKRPPPLLQFPIRSVRGVYKEELCTASHIVRAERRAEPCLAEAKEERVSEKVALSDTGRSFVTTSRALPSLQFRISGLIYEETRGVLKVFLENVIRDAEDSPGPHSLWLRRLKLGLDFTAHPINPKALFRATHFVTKRPNLITLTPSTPDKLPSIYIDPPDTEKEILIQAAPKHLDVFGHDCDPLSVDGAQVGILKETHQVREAAQTMSDVRGGRAPSSGIMSVMSRESKQPKKAAGVKKAAKPSGPSVSELIVKAVSASKERSGVSLAALKKALAASGYDVEKNNSRLKLALKGLVTKSTLVQVKGSGASGSFKLNKKQAESKDKAAKKKAPAKVKKPAPKKATKSPAKPKKVAAKSPKKAKKPAASAKKATKSPKKVKAAKPKKAVKSPAKKTVKSPAKKAAKPKAAKSPAKAKKAKAKAARVCPAERSTEKAVAVAARDIDRATDFAKTHSIPKVHGSYEELAKDPNIDVIYVGAVHTVHLDLVLMFMKNQKNVLCEKPLAMDCTEVRELISSARKHNVILMEAVWSRFFPVYHQIRSLLTQNVIGEVKIVRAEFGFNLLHVERVVQKDLGGGALLDIGCYCIQFALMAFNGEKPESITAKGFLHETGVDETVTIIIQFAGKRQAILTCSIAVELPNQAVISGTKGTIQIPSFFWCPTSLIVNGKETNYPVPPTTKYLHFLNSTGLSYQAEHVRQCLLKGLKESPVMSLAESEFLASIMEEVHKQLGVTYPQNRH</sequence>
<comment type="catalytic activity">
    <reaction evidence="10">
        <text>(1R,2R)-1,2-dihydrobenzene-1,2-diol + NADP(+) = catechol + NADPH + H(+)</text>
        <dbReference type="Rhea" id="RHEA:16729"/>
        <dbReference type="ChEBI" id="CHEBI:10702"/>
        <dbReference type="ChEBI" id="CHEBI:15378"/>
        <dbReference type="ChEBI" id="CHEBI:18135"/>
        <dbReference type="ChEBI" id="CHEBI:57783"/>
        <dbReference type="ChEBI" id="CHEBI:58349"/>
        <dbReference type="EC" id="1.3.1.20"/>
    </reaction>
</comment>
<evidence type="ECO:0000256" key="6">
    <source>
        <dbReference type="ARBA" id="ARBA00040603"/>
    </source>
</evidence>
<evidence type="ECO:0000256" key="10">
    <source>
        <dbReference type="ARBA" id="ARBA00047423"/>
    </source>
</evidence>
<dbReference type="GO" id="GO:0047837">
    <property type="term" value="F:D-xylose 1-dehydrogenase (NADP+) activity"/>
    <property type="evidence" value="ECO:0007669"/>
    <property type="project" value="UniProtKB-EC"/>
</dbReference>
<feature type="domain" description="H15" evidence="13">
    <location>
        <begin position="271"/>
        <end position="344"/>
    </location>
</feature>
<evidence type="ECO:0000313" key="14">
    <source>
        <dbReference type="EMBL" id="CAH2319071.1"/>
    </source>
</evidence>
<dbReference type="GO" id="GO:0047115">
    <property type="term" value="F:trans-1,2-dihydrobenzene-1,2-diol dehydrogenase activity"/>
    <property type="evidence" value="ECO:0007669"/>
    <property type="project" value="UniProtKB-EC"/>
</dbReference>
<dbReference type="GO" id="GO:0000166">
    <property type="term" value="F:nucleotide binding"/>
    <property type="evidence" value="ECO:0007669"/>
    <property type="project" value="InterPro"/>
</dbReference>
<evidence type="ECO:0000256" key="1">
    <source>
        <dbReference type="ARBA" id="ARBA00010928"/>
    </source>
</evidence>
<dbReference type="GO" id="GO:0006334">
    <property type="term" value="P:nucleosome assembly"/>
    <property type="evidence" value="ECO:0007669"/>
    <property type="project" value="InterPro"/>
</dbReference>
<dbReference type="InterPro" id="IPR055170">
    <property type="entry name" value="GFO_IDH_MocA-like_dom"/>
</dbReference>
<dbReference type="Pfam" id="PF01408">
    <property type="entry name" value="GFO_IDH_MocA"/>
    <property type="match status" value="1"/>
</dbReference>
<evidence type="ECO:0000256" key="8">
    <source>
        <dbReference type="ARBA" id="ARBA00042988"/>
    </source>
</evidence>
<evidence type="ECO:0000256" key="11">
    <source>
        <dbReference type="ARBA" id="ARBA00049233"/>
    </source>
</evidence>
<comment type="catalytic activity">
    <reaction evidence="11">
        <text>D-xylose + NADP(+) = D-xylono-1,5-lactone + NADPH + H(+)</text>
        <dbReference type="Rhea" id="RHEA:22000"/>
        <dbReference type="ChEBI" id="CHEBI:15378"/>
        <dbReference type="ChEBI" id="CHEBI:15867"/>
        <dbReference type="ChEBI" id="CHEBI:53455"/>
        <dbReference type="ChEBI" id="CHEBI:57783"/>
        <dbReference type="ChEBI" id="CHEBI:58349"/>
        <dbReference type="EC" id="1.1.1.179"/>
    </reaction>
</comment>
<comment type="similarity">
    <text evidence="1">Belongs to the Gfo/Idh/MocA family.</text>
</comment>
<dbReference type="EC" id="1.1.1.179" evidence="5"/>
<dbReference type="InterPro" id="IPR050984">
    <property type="entry name" value="Gfo/Idh/MocA_domain"/>
</dbReference>
<dbReference type="InterPro" id="IPR036291">
    <property type="entry name" value="NAD(P)-bd_dom_sf"/>
</dbReference>
<dbReference type="SUPFAM" id="SSF55347">
    <property type="entry name" value="Glyceraldehyde-3-phosphate dehydrogenase-like, C-terminal domain"/>
    <property type="match status" value="1"/>
</dbReference>
<dbReference type="GO" id="GO:0030527">
    <property type="term" value="F:structural constituent of chromatin"/>
    <property type="evidence" value="ECO:0007669"/>
    <property type="project" value="InterPro"/>
</dbReference>
<dbReference type="FunFam" id="3.30.360.10:FF:000031">
    <property type="entry name" value="Trans-1,2-dihydrobenzene-1,2-diol dehydrogenase"/>
    <property type="match status" value="1"/>
</dbReference>
<name>A0AAD1T9K3_PELCU</name>
<dbReference type="Gene3D" id="3.30.360.10">
    <property type="entry name" value="Dihydrodipicolinate Reductase, domain 2"/>
    <property type="match status" value="1"/>
</dbReference>
<reference evidence="14" key="1">
    <citation type="submission" date="2022-03" db="EMBL/GenBank/DDBJ databases">
        <authorList>
            <person name="Alioto T."/>
            <person name="Alioto T."/>
            <person name="Gomez Garrido J."/>
        </authorList>
    </citation>
    <scope>NUCLEOTIDE SEQUENCE</scope>
</reference>
<dbReference type="EMBL" id="OW240921">
    <property type="protein sequence ID" value="CAH2319071.1"/>
    <property type="molecule type" value="Genomic_DNA"/>
</dbReference>
<evidence type="ECO:0000259" key="13">
    <source>
        <dbReference type="PROSITE" id="PS51504"/>
    </source>
</evidence>
<dbReference type="SUPFAM" id="SSF51735">
    <property type="entry name" value="NAD(P)-binding Rossmann-fold domains"/>
    <property type="match status" value="1"/>
</dbReference>
<dbReference type="InterPro" id="IPR009072">
    <property type="entry name" value="Histone-fold"/>
</dbReference>
<dbReference type="InterPro" id="IPR036388">
    <property type="entry name" value="WH-like_DNA-bd_sf"/>
</dbReference>
<feature type="compositionally biased region" description="Basic residues" evidence="12">
    <location>
        <begin position="258"/>
        <end position="268"/>
    </location>
</feature>
<feature type="region of interest" description="Disordered" evidence="12">
    <location>
        <begin position="232"/>
        <end position="271"/>
    </location>
</feature>
<evidence type="ECO:0000313" key="15">
    <source>
        <dbReference type="Proteomes" id="UP001295444"/>
    </source>
</evidence>
<evidence type="ECO:0000256" key="2">
    <source>
        <dbReference type="ARBA" id="ARBA00023002"/>
    </source>
</evidence>
<dbReference type="GO" id="GO:0000786">
    <property type="term" value="C:nucleosome"/>
    <property type="evidence" value="ECO:0007669"/>
    <property type="project" value="InterPro"/>
</dbReference>
<dbReference type="GO" id="GO:0042843">
    <property type="term" value="P:D-xylose catabolic process"/>
    <property type="evidence" value="ECO:0007669"/>
    <property type="project" value="TreeGrafter"/>
</dbReference>
<dbReference type="EC" id="1.3.1.20" evidence="4"/>
<evidence type="ECO:0000256" key="4">
    <source>
        <dbReference type="ARBA" id="ARBA00038853"/>
    </source>
</evidence>
<dbReference type="PANTHER" id="PTHR22604">
    <property type="entry name" value="OXIDOREDUCTASES"/>
    <property type="match status" value="1"/>
</dbReference>
<evidence type="ECO:0000256" key="12">
    <source>
        <dbReference type="SAM" id="MobiDB-lite"/>
    </source>
</evidence>
<dbReference type="FunFam" id="1.10.10.10:FF:000075">
    <property type="entry name" value="Histone H1 like"/>
    <property type="match status" value="1"/>
</dbReference>
<dbReference type="GO" id="GO:0046982">
    <property type="term" value="F:protein heterodimerization activity"/>
    <property type="evidence" value="ECO:0007669"/>
    <property type="project" value="InterPro"/>
</dbReference>
<accession>A0AAD1T9K3</accession>
<dbReference type="SMART" id="SM00526">
    <property type="entry name" value="H15"/>
    <property type="match status" value="1"/>
</dbReference>
<dbReference type="InterPro" id="IPR000683">
    <property type="entry name" value="Gfo/Idh/MocA-like_OxRdtase_N"/>
</dbReference>
<organism evidence="14 15">
    <name type="scientific">Pelobates cultripes</name>
    <name type="common">Western spadefoot toad</name>
    <dbReference type="NCBI Taxonomy" id="61616"/>
    <lineage>
        <taxon>Eukaryota</taxon>
        <taxon>Metazoa</taxon>
        <taxon>Chordata</taxon>
        <taxon>Craniata</taxon>
        <taxon>Vertebrata</taxon>
        <taxon>Euteleostomi</taxon>
        <taxon>Amphibia</taxon>
        <taxon>Batrachia</taxon>
        <taxon>Anura</taxon>
        <taxon>Pelobatoidea</taxon>
        <taxon>Pelobatidae</taxon>
        <taxon>Pelobates</taxon>
    </lineage>
</organism>
<evidence type="ECO:0000256" key="5">
    <source>
        <dbReference type="ARBA" id="ARBA00038984"/>
    </source>
</evidence>
<proteinExistence type="inferred from homology"/>
<keyword evidence="15" id="KW-1185">Reference proteome</keyword>
<dbReference type="SUPFAM" id="SSF46785">
    <property type="entry name" value="Winged helix' DNA-binding domain"/>
    <property type="match status" value="1"/>
</dbReference>
<evidence type="ECO:0000256" key="3">
    <source>
        <dbReference type="ARBA" id="ARBA00023125"/>
    </source>
</evidence>
<dbReference type="Gene3D" id="3.40.50.720">
    <property type="entry name" value="NAD(P)-binding Rossmann-like Domain"/>
    <property type="match status" value="1"/>
</dbReference>
<feature type="region of interest" description="Disordered" evidence="12">
    <location>
        <begin position="334"/>
        <end position="452"/>
    </location>
</feature>
<keyword evidence="2" id="KW-0560">Oxidoreductase</keyword>
<dbReference type="InterPro" id="IPR005818">
    <property type="entry name" value="Histone_H1/H5_H15"/>
</dbReference>
<dbReference type="AlphaFoldDB" id="A0AAD1T9K3"/>
<dbReference type="GO" id="GO:0003677">
    <property type="term" value="F:DNA binding"/>
    <property type="evidence" value="ECO:0007669"/>
    <property type="project" value="UniProtKB-KW"/>
</dbReference>
<evidence type="ECO:0000256" key="9">
    <source>
        <dbReference type="ARBA" id="ARBA00043025"/>
    </source>
</evidence>
<evidence type="ECO:0000256" key="7">
    <source>
        <dbReference type="ARBA" id="ARBA00042926"/>
    </source>
</evidence>
<dbReference type="Gene3D" id="1.10.20.10">
    <property type="entry name" value="Histone, subunit A"/>
    <property type="match status" value="1"/>
</dbReference>
<protein>
    <recommendedName>
        <fullName evidence="6">Trans-1,2-dihydrobenzene-1,2-diol dehydrogenase</fullName>
        <ecNumber evidence="5">1.1.1.179</ecNumber>
        <ecNumber evidence="4">1.3.1.20</ecNumber>
    </recommendedName>
    <alternativeName>
        <fullName evidence="9">D-xylose 1-dehydrogenase</fullName>
    </alternativeName>
    <alternativeName>
        <fullName evidence="8">D-xylose-NADP dehydrogenase</fullName>
    </alternativeName>
    <alternativeName>
        <fullName evidence="7">Dimeric dihydrodiol dehydrogenase</fullName>
    </alternativeName>
</protein>
<dbReference type="PRINTS" id="PR00624">
    <property type="entry name" value="HISTONEH5"/>
</dbReference>
<feature type="compositionally biased region" description="Basic residues" evidence="12">
    <location>
        <begin position="397"/>
        <end position="448"/>
    </location>
</feature>
<dbReference type="Pfam" id="PF00538">
    <property type="entry name" value="Linker_histone"/>
    <property type="match status" value="1"/>
</dbReference>
<dbReference type="PROSITE" id="PS51504">
    <property type="entry name" value="H15"/>
    <property type="match status" value="1"/>
</dbReference>
<dbReference type="Pfam" id="PF22725">
    <property type="entry name" value="GFO_IDH_MocA_C3"/>
    <property type="match status" value="1"/>
</dbReference>
<gene>
    <name evidence="14" type="ORF">PECUL_23A040466</name>
</gene>
<dbReference type="Proteomes" id="UP001295444">
    <property type="component" value="Chromosome 10"/>
</dbReference>
<keyword evidence="3" id="KW-0238">DNA-binding</keyword>
<feature type="compositionally biased region" description="Basic residues" evidence="12">
    <location>
        <begin position="353"/>
        <end position="390"/>
    </location>
</feature>
<dbReference type="Gene3D" id="1.10.10.10">
    <property type="entry name" value="Winged helix-like DNA-binding domain superfamily/Winged helix DNA-binding domain"/>
    <property type="match status" value="1"/>
</dbReference>
<dbReference type="InterPro" id="IPR005819">
    <property type="entry name" value="H1/H5"/>
</dbReference>
<dbReference type="PANTHER" id="PTHR22604:SF105">
    <property type="entry name" value="TRANS-1,2-DIHYDROBENZENE-1,2-DIOL DEHYDROGENASE"/>
    <property type="match status" value="1"/>
</dbReference>